<gene>
    <name evidence="2" type="ORF">DXA27_02395</name>
</gene>
<comment type="caution">
    <text evidence="2">The sequence shown here is derived from an EMBL/GenBank/DDBJ whole genome shotgun (WGS) entry which is preliminary data.</text>
</comment>
<dbReference type="EMBL" id="QSDG01000002">
    <property type="protein sequence ID" value="RGY71119.1"/>
    <property type="molecule type" value="Genomic_DNA"/>
</dbReference>
<reference evidence="2 3" key="1">
    <citation type="submission" date="2018-08" db="EMBL/GenBank/DDBJ databases">
        <title>A genome reference for cultivated species of the human gut microbiota.</title>
        <authorList>
            <person name="Zou Y."/>
            <person name="Xue W."/>
            <person name="Luo G."/>
        </authorList>
    </citation>
    <scope>NUCLEOTIDE SEQUENCE [LARGE SCALE GENOMIC DNA]</scope>
    <source>
        <strain evidence="2 3">OF01-1</strain>
    </source>
</reference>
<feature type="region of interest" description="Disordered" evidence="1">
    <location>
        <begin position="1"/>
        <end position="20"/>
    </location>
</feature>
<evidence type="ECO:0000313" key="2">
    <source>
        <dbReference type="EMBL" id="RGY71119.1"/>
    </source>
</evidence>
<evidence type="ECO:0000313" key="3">
    <source>
        <dbReference type="Proteomes" id="UP000284614"/>
    </source>
</evidence>
<protein>
    <submittedName>
        <fullName evidence="2">Uncharacterized protein</fullName>
    </submittedName>
</protein>
<dbReference type="AlphaFoldDB" id="A0A413K4R2"/>
<dbReference type="Proteomes" id="UP000284614">
    <property type="component" value="Unassembled WGS sequence"/>
</dbReference>
<sequence>MTGKAERPEEEVVSEPFSPRSNTEYHRVFLLIINNFKSPLCYSVSSVVGFDTHSSSAYFS</sequence>
<evidence type="ECO:0000256" key="1">
    <source>
        <dbReference type="SAM" id="MobiDB-lite"/>
    </source>
</evidence>
<name>A0A413K4R2_BACFG</name>
<organism evidence="2 3">
    <name type="scientific">Bacteroides fragilis</name>
    <dbReference type="NCBI Taxonomy" id="817"/>
    <lineage>
        <taxon>Bacteria</taxon>
        <taxon>Pseudomonadati</taxon>
        <taxon>Bacteroidota</taxon>
        <taxon>Bacteroidia</taxon>
        <taxon>Bacteroidales</taxon>
        <taxon>Bacteroidaceae</taxon>
        <taxon>Bacteroides</taxon>
    </lineage>
</organism>
<proteinExistence type="predicted"/>
<accession>A0A413K4R2</accession>